<dbReference type="EMBL" id="HBIU01007919">
    <property type="protein sequence ID" value="CAE0624449.1"/>
    <property type="molecule type" value="Transcribed_RNA"/>
</dbReference>
<evidence type="ECO:0000256" key="1">
    <source>
        <dbReference type="ARBA" id="ARBA00022737"/>
    </source>
</evidence>
<proteinExistence type="predicted"/>
<dbReference type="SMART" id="SM00248">
    <property type="entry name" value="ANK"/>
    <property type="match status" value="3"/>
</dbReference>
<dbReference type="PANTHER" id="PTHR24124:SF14">
    <property type="entry name" value="CHROMOSOME UNDETERMINED SCAFFOLD_25, WHOLE GENOME SHOTGUN SEQUENCE"/>
    <property type="match status" value="1"/>
</dbReference>
<keyword evidence="2 3" id="KW-0040">ANK repeat</keyword>
<dbReference type="PROSITE" id="PS51257">
    <property type="entry name" value="PROKAR_LIPOPROTEIN"/>
    <property type="match status" value="1"/>
</dbReference>
<dbReference type="Pfam" id="PF12796">
    <property type="entry name" value="Ank_2"/>
    <property type="match status" value="1"/>
</dbReference>
<protein>
    <submittedName>
        <fullName evidence="4">Uncharacterized protein</fullName>
    </submittedName>
</protein>
<keyword evidence="1" id="KW-0677">Repeat</keyword>
<feature type="repeat" description="ANK" evidence="3">
    <location>
        <begin position="47"/>
        <end position="81"/>
    </location>
</feature>
<evidence type="ECO:0000256" key="2">
    <source>
        <dbReference type="ARBA" id="ARBA00023043"/>
    </source>
</evidence>
<dbReference type="InterPro" id="IPR036770">
    <property type="entry name" value="Ankyrin_rpt-contain_sf"/>
</dbReference>
<dbReference type="AlphaFoldDB" id="A0A7S3XMH4"/>
<dbReference type="SUPFAM" id="SSF48403">
    <property type="entry name" value="Ankyrin repeat"/>
    <property type="match status" value="1"/>
</dbReference>
<evidence type="ECO:0000256" key="3">
    <source>
        <dbReference type="PROSITE-ProRule" id="PRU00023"/>
    </source>
</evidence>
<dbReference type="Gene3D" id="1.25.40.20">
    <property type="entry name" value="Ankyrin repeat-containing domain"/>
    <property type="match status" value="1"/>
</dbReference>
<feature type="repeat" description="ANK" evidence="3">
    <location>
        <begin position="83"/>
        <end position="118"/>
    </location>
</feature>
<dbReference type="GO" id="GO:0005634">
    <property type="term" value="C:nucleus"/>
    <property type="evidence" value="ECO:0007669"/>
    <property type="project" value="TreeGrafter"/>
</dbReference>
<dbReference type="GO" id="GO:0010468">
    <property type="term" value="P:regulation of gene expression"/>
    <property type="evidence" value="ECO:0007669"/>
    <property type="project" value="TreeGrafter"/>
</dbReference>
<accession>A0A7S3XMH4</accession>
<gene>
    <name evidence="4" type="ORF">HAKA00212_LOCUS3116</name>
</gene>
<organism evidence="4">
    <name type="scientific">Heterosigma akashiwo</name>
    <name type="common">Chromophytic alga</name>
    <name type="synonym">Heterosigma carterae</name>
    <dbReference type="NCBI Taxonomy" id="2829"/>
    <lineage>
        <taxon>Eukaryota</taxon>
        <taxon>Sar</taxon>
        <taxon>Stramenopiles</taxon>
        <taxon>Ochrophyta</taxon>
        <taxon>Raphidophyceae</taxon>
        <taxon>Chattonellales</taxon>
        <taxon>Chattonellaceae</taxon>
        <taxon>Heterosigma</taxon>
    </lineage>
</organism>
<name>A0A7S3XMH4_HETAK</name>
<evidence type="ECO:0000313" key="4">
    <source>
        <dbReference type="EMBL" id="CAE0624449.1"/>
    </source>
</evidence>
<dbReference type="PANTHER" id="PTHR24124">
    <property type="entry name" value="ANKYRIN REPEAT FAMILY A"/>
    <property type="match status" value="1"/>
</dbReference>
<dbReference type="Pfam" id="PF00023">
    <property type="entry name" value="Ank"/>
    <property type="match status" value="1"/>
</dbReference>
<reference evidence="4" key="1">
    <citation type="submission" date="2021-01" db="EMBL/GenBank/DDBJ databases">
        <authorList>
            <person name="Corre E."/>
            <person name="Pelletier E."/>
            <person name="Niang G."/>
            <person name="Scheremetjew M."/>
            <person name="Finn R."/>
            <person name="Kale V."/>
            <person name="Holt S."/>
            <person name="Cochrane G."/>
            <person name="Meng A."/>
            <person name="Brown T."/>
            <person name="Cohen L."/>
        </authorList>
    </citation>
    <scope>NUCLEOTIDE SEQUENCE</scope>
    <source>
        <strain evidence="4">CCMP3107</strain>
    </source>
</reference>
<dbReference type="PROSITE" id="PS50297">
    <property type="entry name" value="ANK_REP_REGION"/>
    <property type="match status" value="1"/>
</dbReference>
<dbReference type="PROSITE" id="PS50088">
    <property type="entry name" value="ANK_REPEAT"/>
    <property type="match status" value="2"/>
</dbReference>
<dbReference type="InterPro" id="IPR002110">
    <property type="entry name" value="Ankyrin_rpt"/>
</dbReference>
<sequence length="206" mass="22471">MRGCDPRTKDRHGRDALSFAAMIGSISCVEFLLASKEIHDVSSADRDGLTPLHWACRSRAAQPDIIIALIKAGFDVNVQSHNEDFTPLMYAVHAAEAANLHAVRHLLASGADLSLQNKEGNTATAMARAQQVNGKQHSRKRLALIRLFEEAEAGQPLPPWSSAKELTANVARNKKRDADATHRWAKGWLEVLKAVKPESHTDSAAA</sequence>